<dbReference type="AlphaFoldDB" id="A0A4R7IWQ2"/>
<gene>
    <name evidence="7" type="ORF">CLV29_3186</name>
</gene>
<dbReference type="PROSITE" id="PS50977">
    <property type="entry name" value="HTH_TETR_2"/>
    <property type="match status" value="1"/>
</dbReference>
<dbReference type="InterPro" id="IPR001647">
    <property type="entry name" value="HTH_TetR"/>
</dbReference>
<keyword evidence="1" id="KW-0678">Repressor</keyword>
<keyword evidence="2" id="KW-0805">Transcription regulation</keyword>
<dbReference type="GO" id="GO:0003677">
    <property type="term" value="F:DNA binding"/>
    <property type="evidence" value="ECO:0007669"/>
    <property type="project" value="UniProtKB-UniRule"/>
</dbReference>
<dbReference type="InterPro" id="IPR023772">
    <property type="entry name" value="DNA-bd_HTH_TetR-type_CS"/>
</dbReference>
<evidence type="ECO:0000256" key="5">
    <source>
        <dbReference type="PROSITE-ProRule" id="PRU00335"/>
    </source>
</evidence>
<sequence>MPKVVDATERLALIHDATIRLIVTGGVAHASLRNVAAEAGINIGSVRHYVGSTGNLLRGVVEAMSQAVTDRLESYDVAVLQQLGPQESFELAVDMLCELIPLDDQRRTEAAVWLALLEHSRVHGDLGGAFDYMASGIRILTTGILTAAGVRDPELPAEALACALDGLVVAMVAAPEHYSPEFAKNLVHWQLRQAVAGTGRS</sequence>
<proteinExistence type="predicted"/>
<organism evidence="7 8">
    <name type="scientific">Naumannella halotolerans</name>
    <dbReference type="NCBI Taxonomy" id="993414"/>
    <lineage>
        <taxon>Bacteria</taxon>
        <taxon>Bacillati</taxon>
        <taxon>Actinomycetota</taxon>
        <taxon>Actinomycetes</taxon>
        <taxon>Propionibacteriales</taxon>
        <taxon>Propionibacteriaceae</taxon>
        <taxon>Naumannella</taxon>
    </lineage>
</organism>
<evidence type="ECO:0000259" key="6">
    <source>
        <dbReference type="PROSITE" id="PS50977"/>
    </source>
</evidence>
<dbReference type="Gene3D" id="1.10.357.10">
    <property type="entry name" value="Tetracycline Repressor, domain 2"/>
    <property type="match status" value="1"/>
</dbReference>
<dbReference type="InterPro" id="IPR039538">
    <property type="entry name" value="BetI_C"/>
</dbReference>
<evidence type="ECO:0000256" key="1">
    <source>
        <dbReference type="ARBA" id="ARBA00022491"/>
    </source>
</evidence>
<feature type="DNA-binding region" description="H-T-H motif" evidence="5">
    <location>
        <begin position="31"/>
        <end position="50"/>
    </location>
</feature>
<dbReference type="SUPFAM" id="SSF48498">
    <property type="entry name" value="Tetracyclin repressor-like, C-terminal domain"/>
    <property type="match status" value="1"/>
</dbReference>
<evidence type="ECO:0000313" key="7">
    <source>
        <dbReference type="EMBL" id="TDT29092.1"/>
    </source>
</evidence>
<dbReference type="EMBL" id="SOAW01000004">
    <property type="protein sequence ID" value="TDT29092.1"/>
    <property type="molecule type" value="Genomic_DNA"/>
</dbReference>
<feature type="domain" description="HTH tetR-type" evidence="6">
    <location>
        <begin position="8"/>
        <end position="68"/>
    </location>
</feature>
<evidence type="ECO:0000313" key="8">
    <source>
        <dbReference type="Proteomes" id="UP000295371"/>
    </source>
</evidence>
<accession>A0A4R7IWQ2</accession>
<evidence type="ECO:0000256" key="2">
    <source>
        <dbReference type="ARBA" id="ARBA00023015"/>
    </source>
</evidence>
<dbReference type="InterPro" id="IPR036271">
    <property type="entry name" value="Tet_transcr_reg_TetR-rel_C_sf"/>
</dbReference>
<protein>
    <submittedName>
        <fullName evidence="7">AcrR family transcriptional regulator</fullName>
    </submittedName>
</protein>
<dbReference type="SUPFAM" id="SSF46689">
    <property type="entry name" value="Homeodomain-like"/>
    <property type="match status" value="1"/>
</dbReference>
<keyword evidence="3 5" id="KW-0238">DNA-binding</keyword>
<name>A0A4R7IWQ2_9ACTN</name>
<reference evidence="7 8" key="1">
    <citation type="submission" date="2019-03" db="EMBL/GenBank/DDBJ databases">
        <title>Genomic Encyclopedia of Archaeal and Bacterial Type Strains, Phase II (KMG-II): from individual species to whole genera.</title>
        <authorList>
            <person name="Goeker M."/>
        </authorList>
    </citation>
    <scope>NUCLEOTIDE SEQUENCE [LARGE SCALE GENOMIC DNA]</scope>
    <source>
        <strain evidence="7 8">DSM 24323</strain>
    </source>
</reference>
<dbReference type="Pfam" id="PF13977">
    <property type="entry name" value="TetR_C_6"/>
    <property type="match status" value="1"/>
</dbReference>
<dbReference type="InterPro" id="IPR009057">
    <property type="entry name" value="Homeodomain-like_sf"/>
</dbReference>
<evidence type="ECO:0000256" key="3">
    <source>
        <dbReference type="ARBA" id="ARBA00023125"/>
    </source>
</evidence>
<dbReference type="RefSeq" id="WP_133756086.1">
    <property type="nucleotide sequence ID" value="NZ_CP171129.1"/>
</dbReference>
<dbReference type="Proteomes" id="UP000295371">
    <property type="component" value="Unassembled WGS sequence"/>
</dbReference>
<keyword evidence="8" id="KW-1185">Reference proteome</keyword>
<comment type="caution">
    <text evidence="7">The sequence shown here is derived from an EMBL/GenBank/DDBJ whole genome shotgun (WGS) entry which is preliminary data.</text>
</comment>
<dbReference type="OrthoDB" id="9816296at2"/>
<evidence type="ECO:0000256" key="4">
    <source>
        <dbReference type="ARBA" id="ARBA00023163"/>
    </source>
</evidence>
<keyword evidence="4" id="KW-0804">Transcription</keyword>
<dbReference type="PROSITE" id="PS01081">
    <property type="entry name" value="HTH_TETR_1"/>
    <property type="match status" value="1"/>
</dbReference>